<reference evidence="1" key="1">
    <citation type="submission" date="2016-10" db="EMBL/GenBank/DDBJ databases">
        <authorList>
            <person name="Benchimol M."/>
            <person name="Almeida L.G."/>
            <person name="Vasconcelos A.T."/>
            <person name="Perreira-Neves A."/>
            <person name="Rosa I.A."/>
            <person name="Tasca T."/>
            <person name="Bogo M.R."/>
            <person name="de Souza W."/>
        </authorList>
    </citation>
    <scope>NUCLEOTIDE SEQUENCE [LARGE SCALE GENOMIC DNA]</scope>
    <source>
        <strain evidence="1">K</strain>
    </source>
</reference>
<sequence>MLPIQSDFSSSMSLTADRSRDVSSRNLFSSNISLKALDDLSSAPANQQYGLDYGGAIERRPPSLKPEGNLIIRSPGMPPFTIPYNSWESLSIIKARIAEHLDYDVEPFHYVTDHGTIQQTELLRDYQVTNNSIVLMIPKNQFEKEKLKIRNAWINRKSAMVKRPPKIIVPKKTTKKKKKPPFYLI</sequence>
<evidence type="ECO:0008006" key="3">
    <source>
        <dbReference type="Google" id="ProtNLM"/>
    </source>
</evidence>
<dbReference type="EMBL" id="MLAK01000790">
    <property type="protein sequence ID" value="OHT04535.1"/>
    <property type="molecule type" value="Genomic_DNA"/>
</dbReference>
<dbReference type="Proteomes" id="UP000179807">
    <property type="component" value="Unassembled WGS sequence"/>
</dbReference>
<dbReference type="GeneID" id="94840592"/>
<comment type="caution">
    <text evidence="1">The sequence shown here is derived from an EMBL/GenBank/DDBJ whole genome shotgun (WGS) entry which is preliminary data.</text>
</comment>
<dbReference type="InterPro" id="IPR029071">
    <property type="entry name" value="Ubiquitin-like_domsf"/>
</dbReference>
<name>A0A1J4JZD1_9EUKA</name>
<evidence type="ECO:0000313" key="2">
    <source>
        <dbReference type="Proteomes" id="UP000179807"/>
    </source>
</evidence>
<gene>
    <name evidence="1" type="ORF">TRFO_27986</name>
</gene>
<proteinExistence type="predicted"/>
<protein>
    <recommendedName>
        <fullName evidence="3">Ubiquitin-like domain-containing protein</fullName>
    </recommendedName>
</protein>
<dbReference type="RefSeq" id="XP_068357671.1">
    <property type="nucleotide sequence ID" value="XM_068505888.1"/>
</dbReference>
<dbReference type="VEuPathDB" id="TrichDB:TRFO_27986"/>
<dbReference type="AlphaFoldDB" id="A0A1J4JZD1"/>
<evidence type="ECO:0000313" key="1">
    <source>
        <dbReference type="EMBL" id="OHT04535.1"/>
    </source>
</evidence>
<dbReference type="SUPFAM" id="SSF54236">
    <property type="entry name" value="Ubiquitin-like"/>
    <property type="match status" value="1"/>
</dbReference>
<organism evidence="1 2">
    <name type="scientific">Tritrichomonas foetus</name>
    <dbReference type="NCBI Taxonomy" id="1144522"/>
    <lineage>
        <taxon>Eukaryota</taxon>
        <taxon>Metamonada</taxon>
        <taxon>Parabasalia</taxon>
        <taxon>Tritrichomonadida</taxon>
        <taxon>Tritrichomonadidae</taxon>
        <taxon>Tritrichomonas</taxon>
    </lineage>
</organism>
<keyword evidence="2" id="KW-1185">Reference proteome</keyword>
<accession>A0A1J4JZD1</accession>